<dbReference type="AlphaFoldDB" id="A0AAU9T9L9"/>
<evidence type="ECO:0000256" key="2">
    <source>
        <dbReference type="SAM" id="Phobius"/>
    </source>
</evidence>
<evidence type="ECO:0000313" key="5">
    <source>
        <dbReference type="Proteomes" id="UP001153954"/>
    </source>
</evidence>
<dbReference type="PROSITE" id="PS51837">
    <property type="entry name" value="LITAF"/>
    <property type="match status" value="1"/>
</dbReference>
<feature type="compositionally biased region" description="Low complexity" evidence="1">
    <location>
        <begin position="269"/>
        <end position="278"/>
    </location>
</feature>
<feature type="compositionally biased region" description="Basic and acidic residues" evidence="1">
    <location>
        <begin position="129"/>
        <end position="142"/>
    </location>
</feature>
<feature type="domain" description="LITAF" evidence="3">
    <location>
        <begin position="341"/>
        <end position="426"/>
    </location>
</feature>
<feature type="region of interest" description="Disordered" evidence="1">
    <location>
        <begin position="268"/>
        <end position="292"/>
    </location>
</feature>
<protein>
    <recommendedName>
        <fullName evidence="3">LITAF domain-containing protein</fullName>
    </recommendedName>
</protein>
<evidence type="ECO:0000259" key="3">
    <source>
        <dbReference type="PROSITE" id="PS51837"/>
    </source>
</evidence>
<dbReference type="SMART" id="SM00714">
    <property type="entry name" value="LITAF"/>
    <property type="match status" value="1"/>
</dbReference>
<dbReference type="Proteomes" id="UP001153954">
    <property type="component" value="Unassembled WGS sequence"/>
</dbReference>
<keyword evidence="2" id="KW-0472">Membrane</keyword>
<comment type="caution">
    <text evidence="4">The sequence shown here is derived from an EMBL/GenBank/DDBJ whole genome shotgun (WGS) entry which is preliminary data.</text>
</comment>
<accession>A0AAU9T9L9</accession>
<sequence>MTSSLKVNQAHAYQGYPYTNHIITNRAQPIDQPTAAVWSNLPRTQLVPDQQPSAPRPFGYTPNNGTTASTSTTTDNKKNFEPDDTPVVYIDLPDQNTSTTVQNGENERWKEASSIGADRVTASTYVNQRTHDRHINSEEPYSRRKPGLLDRQPSIPDTIYIDIPDNETADTSTTSRPGTLKLRKPPPPPTTTTTTTNNNNKNDQEDNPVVYIVLPEEQSSSSTVQRGNERLRDATNSSISGNGANGPHFVEDTIFFDQFKNRRIDVGQSNESSYSGSSNFQAGPTLTPSSQFPYETRLGSVYPHSSPAESLPPLIPITDFPKPPPAYSEVDTTPIASLPRTEVIVPNNQNPIGLASSDRQLVSCPHCNRMVHTLPVYENAWITHIIAIMFFLLFFPLGILTYCTDYFKYRNHYCPNCNKLIGYEIPVLCQGMTYTKPV</sequence>
<keyword evidence="2" id="KW-0812">Transmembrane</keyword>
<feature type="region of interest" description="Disordered" evidence="1">
    <location>
        <begin position="46"/>
        <end position="81"/>
    </location>
</feature>
<dbReference type="InterPro" id="IPR006629">
    <property type="entry name" value="LITAF"/>
</dbReference>
<feature type="compositionally biased region" description="Polar residues" evidence="1">
    <location>
        <begin position="95"/>
        <end position="104"/>
    </location>
</feature>
<gene>
    <name evidence="4" type="ORF">EEDITHA_LOCUS177</name>
</gene>
<feature type="compositionally biased region" description="Polar residues" evidence="1">
    <location>
        <begin position="217"/>
        <end position="226"/>
    </location>
</feature>
<organism evidence="4 5">
    <name type="scientific">Euphydryas editha</name>
    <name type="common">Edith's checkerspot</name>
    <dbReference type="NCBI Taxonomy" id="104508"/>
    <lineage>
        <taxon>Eukaryota</taxon>
        <taxon>Metazoa</taxon>
        <taxon>Ecdysozoa</taxon>
        <taxon>Arthropoda</taxon>
        <taxon>Hexapoda</taxon>
        <taxon>Insecta</taxon>
        <taxon>Pterygota</taxon>
        <taxon>Neoptera</taxon>
        <taxon>Endopterygota</taxon>
        <taxon>Lepidoptera</taxon>
        <taxon>Glossata</taxon>
        <taxon>Ditrysia</taxon>
        <taxon>Papilionoidea</taxon>
        <taxon>Nymphalidae</taxon>
        <taxon>Nymphalinae</taxon>
        <taxon>Euphydryas</taxon>
    </lineage>
</organism>
<dbReference type="EMBL" id="CAKOGL010000001">
    <property type="protein sequence ID" value="CAH2083493.1"/>
    <property type="molecule type" value="Genomic_DNA"/>
</dbReference>
<feature type="transmembrane region" description="Helical" evidence="2">
    <location>
        <begin position="381"/>
        <end position="403"/>
    </location>
</feature>
<reference evidence="4" key="1">
    <citation type="submission" date="2022-03" db="EMBL/GenBank/DDBJ databases">
        <authorList>
            <person name="Tunstrom K."/>
        </authorList>
    </citation>
    <scope>NUCLEOTIDE SEQUENCE</scope>
</reference>
<feature type="region of interest" description="Disordered" evidence="1">
    <location>
        <begin position="95"/>
        <end position="114"/>
    </location>
</feature>
<keyword evidence="5" id="KW-1185">Reference proteome</keyword>
<feature type="compositionally biased region" description="Low complexity" evidence="1">
    <location>
        <begin position="191"/>
        <end position="201"/>
    </location>
</feature>
<evidence type="ECO:0000256" key="1">
    <source>
        <dbReference type="SAM" id="MobiDB-lite"/>
    </source>
</evidence>
<dbReference type="Pfam" id="PF10601">
    <property type="entry name" value="zf-LITAF-like"/>
    <property type="match status" value="1"/>
</dbReference>
<feature type="region of interest" description="Disordered" evidence="1">
    <location>
        <begin position="127"/>
        <end position="246"/>
    </location>
</feature>
<evidence type="ECO:0000313" key="4">
    <source>
        <dbReference type="EMBL" id="CAH2083493.1"/>
    </source>
</evidence>
<feature type="compositionally biased region" description="Polar residues" evidence="1">
    <location>
        <begin position="279"/>
        <end position="292"/>
    </location>
</feature>
<name>A0AAU9T9L9_EUPED</name>
<proteinExistence type="predicted"/>
<keyword evidence="2" id="KW-1133">Transmembrane helix</keyword>